<dbReference type="GO" id="GO:0001530">
    <property type="term" value="F:lipopolysaccharide binding"/>
    <property type="evidence" value="ECO:0007669"/>
    <property type="project" value="TreeGrafter"/>
</dbReference>
<evidence type="ECO:0000256" key="2">
    <source>
        <dbReference type="ARBA" id="ARBA00023136"/>
    </source>
</evidence>
<dbReference type="Proteomes" id="UP000292423">
    <property type="component" value="Unassembled WGS sequence"/>
</dbReference>
<dbReference type="PANTHER" id="PTHR38098">
    <property type="entry name" value="LPS-ASSEMBLY LIPOPROTEIN LPTE"/>
    <property type="match status" value="1"/>
</dbReference>
<sequence length="166" mass="18251">MTAPRFLGTILLALSLGACGFHLRGSYAIPPELQRLNVSAPGNSALSQPLRDALKTAGISLDSGSYTLTLTTEKLTKQTSNTDGRAKVAEYTLLYDVRYRISRPDDAEPAPEQKLSLRRSYQYDTTAIVGKSEEEETLIRELYADAAQQILRRLSFFKPAPTPSSP</sequence>
<protein>
    <recommendedName>
        <fullName evidence="6">LPS-assembly lipoprotein LptE</fullName>
    </recommendedName>
</protein>
<keyword evidence="4 6" id="KW-0998">Cell outer membrane</keyword>
<evidence type="ECO:0000256" key="6">
    <source>
        <dbReference type="HAMAP-Rule" id="MF_01186"/>
    </source>
</evidence>
<evidence type="ECO:0000313" key="7">
    <source>
        <dbReference type="EMBL" id="RZU37053.1"/>
    </source>
</evidence>
<accession>A0A4Q7YJS7</accession>
<comment type="subunit">
    <text evidence="6">Component of the lipopolysaccharide transport and assembly complex. Interacts with LptD.</text>
</comment>
<comment type="similarity">
    <text evidence="6">Belongs to the LptE lipoprotein family.</text>
</comment>
<dbReference type="GO" id="GO:0015920">
    <property type="term" value="P:lipopolysaccharide transport"/>
    <property type="evidence" value="ECO:0007669"/>
    <property type="project" value="TreeGrafter"/>
</dbReference>
<evidence type="ECO:0000256" key="5">
    <source>
        <dbReference type="ARBA" id="ARBA00023288"/>
    </source>
</evidence>
<dbReference type="EMBL" id="SHKX01000015">
    <property type="protein sequence ID" value="RZU37053.1"/>
    <property type="molecule type" value="Genomic_DNA"/>
</dbReference>
<evidence type="ECO:0000313" key="8">
    <source>
        <dbReference type="Proteomes" id="UP000292423"/>
    </source>
</evidence>
<dbReference type="InterPro" id="IPR007485">
    <property type="entry name" value="LPS_assembly_LptE"/>
</dbReference>
<dbReference type="GO" id="GO:0043165">
    <property type="term" value="P:Gram-negative-bacterium-type cell outer membrane assembly"/>
    <property type="evidence" value="ECO:0007669"/>
    <property type="project" value="UniProtKB-UniRule"/>
</dbReference>
<dbReference type="RefSeq" id="WP_130415111.1">
    <property type="nucleotide sequence ID" value="NZ_SHKX01000015.1"/>
</dbReference>
<comment type="subcellular location">
    <subcellularLocation>
        <location evidence="6">Cell outer membrane</location>
        <topology evidence="6">Lipid-anchor</topology>
    </subcellularLocation>
</comment>
<evidence type="ECO:0000256" key="4">
    <source>
        <dbReference type="ARBA" id="ARBA00023237"/>
    </source>
</evidence>
<dbReference type="PANTHER" id="PTHR38098:SF1">
    <property type="entry name" value="LPS-ASSEMBLY LIPOPROTEIN LPTE"/>
    <property type="match status" value="1"/>
</dbReference>
<evidence type="ECO:0000256" key="1">
    <source>
        <dbReference type="ARBA" id="ARBA00022729"/>
    </source>
</evidence>
<dbReference type="OrthoDB" id="7349153at2"/>
<evidence type="ECO:0000256" key="3">
    <source>
        <dbReference type="ARBA" id="ARBA00023139"/>
    </source>
</evidence>
<dbReference type="Pfam" id="PF04390">
    <property type="entry name" value="LptE"/>
    <property type="match status" value="1"/>
</dbReference>
<dbReference type="GO" id="GO:0009279">
    <property type="term" value="C:cell outer membrane"/>
    <property type="evidence" value="ECO:0007669"/>
    <property type="project" value="UniProtKB-SubCell"/>
</dbReference>
<reference evidence="7 8" key="1">
    <citation type="submission" date="2019-02" db="EMBL/GenBank/DDBJ databases">
        <title>Genomic Encyclopedia of Type Strains, Phase IV (KMG-IV): sequencing the most valuable type-strain genomes for metagenomic binning, comparative biology and taxonomic classification.</title>
        <authorList>
            <person name="Goeker M."/>
        </authorList>
    </citation>
    <scope>NUCLEOTIDE SEQUENCE [LARGE SCALE GENOMIC DNA]</scope>
    <source>
        <strain evidence="7 8">DSM 105135</strain>
    </source>
</reference>
<keyword evidence="3 6" id="KW-0564">Palmitate</keyword>
<dbReference type="PROSITE" id="PS51257">
    <property type="entry name" value="PROKAR_LIPOPROTEIN"/>
    <property type="match status" value="1"/>
</dbReference>
<keyword evidence="1 6" id="KW-0732">Signal</keyword>
<dbReference type="GO" id="GO:1990351">
    <property type="term" value="C:transporter complex"/>
    <property type="evidence" value="ECO:0007669"/>
    <property type="project" value="TreeGrafter"/>
</dbReference>
<proteinExistence type="inferred from homology"/>
<name>A0A4Q7YJS7_9GAMM</name>
<keyword evidence="5 6" id="KW-0449">Lipoprotein</keyword>
<comment type="function">
    <text evidence="6">Together with LptD, is involved in the assembly of lipopolysaccharide (LPS) at the surface of the outer membrane. Required for the proper assembly of LptD. Binds LPS and may serve as the LPS recognition site at the outer membrane.</text>
</comment>
<dbReference type="HAMAP" id="MF_01186">
    <property type="entry name" value="LPS_assembly_LptE"/>
    <property type="match status" value="1"/>
</dbReference>
<keyword evidence="8" id="KW-1185">Reference proteome</keyword>
<organism evidence="7 8">
    <name type="scientific">Fluviicoccus keumensis</name>
    <dbReference type="NCBI Taxonomy" id="1435465"/>
    <lineage>
        <taxon>Bacteria</taxon>
        <taxon>Pseudomonadati</taxon>
        <taxon>Pseudomonadota</taxon>
        <taxon>Gammaproteobacteria</taxon>
        <taxon>Moraxellales</taxon>
        <taxon>Moraxellaceae</taxon>
        <taxon>Fluviicoccus</taxon>
    </lineage>
</organism>
<dbReference type="AlphaFoldDB" id="A0A4Q7YJS7"/>
<dbReference type="Gene3D" id="3.30.160.150">
    <property type="entry name" value="Lipoprotein like domain"/>
    <property type="match status" value="1"/>
</dbReference>
<gene>
    <name evidence="6" type="primary">lptE</name>
    <name evidence="7" type="ORF">EV700_2920</name>
</gene>
<comment type="caution">
    <text evidence="7">The sequence shown here is derived from an EMBL/GenBank/DDBJ whole genome shotgun (WGS) entry which is preliminary data.</text>
</comment>
<keyword evidence="2 6" id="KW-0472">Membrane</keyword>